<proteinExistence type="predicted"/>
<gene>
    <name evidence="2" type="ORF">ERS852448_00113</name>
</gene>
<reference evidence="2 3" key="1">
    <citation type="submission" date="2015-09" db="EMBL/GenBank/DDBJ databases">
        <authorList>
            <consortium name="Pathogen Informatics"/>
        </authorList>
    </citation>
    <scope>NUCLEOTIDE SEQUENCE [LARGE SCALE GENOMIC DNA]</scope>
    <source>
        <strain evidence="2 3">2789STDY5608891</strain>
    </source>
</reference>
<keyword evidence="1" id="KW-1133">Transmembrane helix</keyword>
<name>A0A173QZX3_EUBRA</name>
<evidence type="ECO:0000313" key="3">
    <source>
        <dbReference type="Proteomes" id="UP000095492"/>
    </source>
</evidence>
<dbReference type="EMBL" id="CYYA01000001">
    <property type="protein sequence ID" value="CUM71077.1"/>
    <property type="molecule type" value="Genomic_DNA"/>
</dbReference>
<keyword evidence="1" id="KW-0812">Transmembrane</keyword>
<feature type="transmembrane region" description="Helical" evidence="1">
    <location>
        <begin position="6"/>
        <end position="29"/>
    </location>
</feature>
<dbReference type="AlphaFoldDB" id="A0A173QZX3"/>
<dbReference type="Proteomes" id="UP000095492">
    <property type="component" value="Unassembled WGS sequence"/>
</dbReference>
<protein>
    <submittedName>
        <fullName evidence="2">Uncharacterized protein</fullName>
    </submittedName>
</protein>
<accession>A0A173QZX3</accession>
<evidence type="ECO:0000313" key="2">
    <source>
        <dbReference type="EMBL" id="CUM71077.1"/>
    </source>
</evidence>
<evidence type="ECO:0000256" key="1">
    <source>
        <dbReference type="SAM" id="Phobius"/>
    </source>
</evidence>
<organism evidence="2 3">
    <name type="scientific">Eubacterium ramulus</name>
    <dbReference type="NCBI Taxonomy" id="39490"/>
    <lineage>
        <taxon>Bacteria</taxon>
        <taxon>Bacillati</taxon>
        <taxon>Bacillota</taxon>
        <taxon>Clostridia</taxon>
        <taxon>Eubacteriales</taxon>
        <taxon>Eubacteriaceae</taxon>
        <taxon>Eubacterium</taxon>
    </lineage>
</organism>
<sequence length="58" mass="6951">MMDRHIRLIIMLLLVNTVITAIYLFLGYIRKTENIQGRWMKAVVMLLCPYDNVRRVQL</sequence>
<keyword evidence="1" id="KW-0472">Membrane</keyword>
<dbReference type="STRING" id="39490.ERS852448_00113"/>